<sequence>MTFSVLGTDGKGAVGIAVTSSSPAVAARCIHLRPGVGGASSQNITDPRLGTALLDALASGLDARAALAAVTEGREHIEHRQLTVLGLDGSGAAYSGAGSLGVHHHVVADGVVAAGNLLADTAVVDAVAAGFAAATGELEERLLAALEAGLAAGGEAGPVRSAGLSVVRDVDWRVTDLRVDWSDAPIEQLRELLGVWLPQRDDYVTRGIDPTTAPSYGVPGDE</sequence>
<evidence type="ECO:0000313" key="1">
    <source>
        <dbReference type="EMBL" id="AIY17894.1"/>
    </source>
</evidence>
<dbReference type="Proteomes" id="UP000030300">
    <property type="component" value="Chromosome"/>
</dbReference>
<dbReference type="EMBL" id="CP009896">
    <property type="protein sequence ID" value="AIY17894.1"/>
    <property type="molecule type" value="Genomic_DNA"/>
</dbReference>
<dbReference type="InterPro" id="IPR010430">
    <property type="entry name" value="DUF1028"/>
</dbReference>
<dbReference type="AlphaFoldDB" id="A0A0A1DKM0"/>
<dbReference type="PANTHER" id="PTHR39328:SF1">
    <property type="entry name" value="BLL2871 PROTEIN"/>
    <property type="match status" value="1"/>
</dbReference>
<dbReference type="eggNOG" id="COG3342">
    <property type="taxonomic scope" value="Bacteria"/>
</dbReference>
<dbReference type="RefSeq" id="WP_038679669.1">
    <property type="nucleotide sequence ID" value="NZ_BJMC01000026.1"/>
</dbReference>
<keyword evidence="2" id="KW-1185">Reference proteome</keyword>
<dbReference type="InterPro" id="IPR029055">
    <property type="entry name" value="Ntn_hydrolases_N"/>
</dbReference>
<dbReference type="Gene3D" id="3.60.20.10">
    <property type="entry name" value="Glutamine Phosphoribosylpyrophosphate, subunit 1, domain 1"/>
    <property type="match status" value="1"/>
</dbReference>
<reference evidence="1 2" key="1">
    <citation type="journal article" date="2015" name="Genome Announc.">
        <title>Complete Genome Sequence of Steroid-Transforming Nocardioides simplex VKM Ac-2033D.</title>
        <authorList>
            <person name="Shtratnikova V.Y."/>
            <person name="Schelkunov M.I."/>
            <person name="Pekov Y.A."/>
            <person name="Fokina V.V."/>
            <person name="Logacheva M.D."/>
            <person name="Sokolov S.L."/>
            <person name="Bragin E.Y."/>
            <person name="Ashapkin V.V."/>
            <person name="Donova M.V."/>
        </authorList>
    </citation>
    <scope>NUCLEOTIDE SEQUENCE [LARGE SCALE GENOMIC DNA]</scope>
    <source>
        <strain evidence="1 2">VKM Ac-2033D</strain>
    </source>
</reference>
<accession>A0A0A1DKM0</accession>
<dbReference type="OrthoDB" id="9790012at2"/>
<protein>
    <submittedName>
        <fullName evidence="1">Major pilin protein fimA</fullName>
    </submittedName>
</protein>
<gene>
    <name evidence="1" type="ORF">KR76_15985</name>
</gene>
<dbReference type="STRING" id="2045.KR76_15985"/>
<dbReference type="SUPFAM" id="SSF56235">
    <property type="entry name" value="N-terminal nucleophile aminohydrolases (Ntn hydrolases)"/>
    <property type="match status" value="1"/>
</dbReference>
<dbReference type="HOGENOM" id="CLU_068244_1_1_11"/>
<dbReference type="PANTHER" id="PTHR39328">
    <property type="entry name" value="BLL2871 PROTEIN"/>
    <property type="match status" value="1"/>
</dbReference>
<name>A0A0A1DKM0_NOCSI</name>
<dbReference type="Pfam" id="PF06267">
    <property type="entry name" value="DUF1028"/>
    <property type="match status" value="1"/>
</dbReference>
<dbReference type="GeneID" id="96610335"/>
<dbReference type="KEGG" id="psim:KR76_15985"/>
<proteinExistence type="predicted"/>
<evidence type="ECO:0000313" key="2">
    <source>
        <dbReference type="Proteomes" id="UP000030300"/>
    </source>
</evidence>
<organism evidence="1 2">
    <name type="scientific">Nocardioides simplex</name>
    <name type="common">Arthrobacter simplex</name>
    <dbReference type="NCBI Taxonomy" id="2045"/>
    <lineage>
        <taxon>Bacteria</taxon>
        <taxon>Bacillati</taxon>
        <taxon>Actinomycetota</taxon>
        <taxon>Actinomycetes</taxon>
        <taxon>Propionibacteriales</taxon>
        <taxon>Nocardioidaceae</taxon>
        <taxon>Pimelobacter</taxon>
    </lineage>
</organism>